<reference evidence="1 2" key="1">
    <citation type="submission" date="2019-09" db="EMBL/GenBank/DDBJ databases">
        <title>Distinct polysaccharide growth profiles of human intestinal Prevotella copri isolates.</title>
        <authorList>
            <person name="Fehlner-Peach H."/>
            <person name="Magnabosco C."/>
            <person name="Raghavan V."/>
            <person name="Scher J.U."/>
            <person name="Tett A."/>
            <person name="Cox L.M."/>
            <person name="Gottsegen C."/>
            <person name="Watters A."/>
            <person name="Wiltshire- Gordon J.D."/>
            <person name="Segata N."/>
            <person name="Bonneau R."/>
            <person name="Littman D.R."/>
        </authorList>
    </citation>
    <scope>NUCLEOTIDE SEQUENCE [LARGE SCALE GENOMIC DNA]</scope>
    <source>
        <strain evidence="2">iAA917</strain>
    </source>
</reference>
<evidence type="ECO:0000313" key="2">
    <source>
        <dbReference type="Proteomes" id="UP000477980"/>
    </source>
</evidence>
<dbReference type="AlphaFoldDB" id="A0A6G1VLM9"/>
<accession>A0A6G1VLM9</accession>
<proteinExistence type="predicted"/>
<dbReference type="Proteomes" id="UP000477980">
    <property type="component" value="Unassembled WGS sequence"/>
</dbReference>
<dbReference type="EMBL" id="VZAH01000078">
    <property type="protein sequence ID" value="MQP14300.1"/>
    <property type="molecule type" value="Genomic_DNA"/>
</dbReference>
<name>A0A6G1VLM9_9BACT</name>
<evidence type="ECO:0000313" key="1">
    <source>
        <dbReference type="EMBL" id="MQP14300.1"/>
    </source>
</evidence>
<sequence>MCKPRNVIDLHKKRYRVYKALVARYLELDSYYVQLWNNLEVLRSAANLVTVAEVRNYLFDAIKRLEAIALRVCRQRDKYDLWAEKIFATCNLMYSAYGRVYSPEEEFPYNYE</sequence>
<gene>
    <name evidence="1" type="ORF">F7D25_07730</name>
</gene>
<organism evidence="1 2">
    <name type="scientific">Segatella copri</name>
    <dbReference type="NCBI Taxonomy" id="165179"/>
    <lineage>
        <taxon>Bacteria</taxon>
        <taxon>Pseudomonadati</taxon>
        <taxon>Bacteroidota</taxon>
        <taxon>Bacteroidia</taxon>
        <taxon>Bacteroidales</taxon>
        <taxon>Prevotellaceae</taxon>
        <taxon>Segatella</taxon>
    </lineage>
</organism>
<protein>
    <submittedName>
        <fullName evidence="1">Uncharacterized protein</fullName>
    </submittedName>
</protein>
<dbReference type="RefSeq" id="WP_153090729.1">
    <property type="nucleotide sequence ID" value="NZ_VZAH01000078.1"/>
</dbReference>
<comment type="caution">
    <text evidence="1">The sequence shown here is derived from an EMBL/GenBank/DDBJ whole genome shotgun (WGS) entry which is preliminary data.</text>
</comment>